<name>A0A811UYA9_CERCA</name>
<evidence type="ECO:0000313" key="2">
    <source>
        <dbReference type="Proteomes" id="UP000606786"/>
    </source>
</evidence>
<protein>
    <submittedName>
        <fullName evidence="1">(Mediterranean fruit fly) hypothetical protein</fullName>
    </submittedName>
</protein>
<dbReference type="Proteomes" id="UP000606786">
    <property type="component" value="Unassembled WGS sequence"/>
</dbReference>
<proteinExistence type="predicted"/>
<comment type="caution">
    <text evidence="1">The sequence shown here is derived from an EMBL/GenBank/DDBJ whole genome shotgun (WGS) entry which is preliminary data.</text>
</comment>
<sequence>MTVEYATAAAQVAKLKSVSESAMAMAMAIRCVLVVKGEDMRLPGRTYTRWGMEQQVCMWHATRAMAINELKMR</sequence>
<dbReference type="AlphaFoldDB" id="A0A811UYA9"/>
<dbReference type="EMBL" id="CAJHJT010000034">
    <property type="protein sequence ID" value="CAD7002666.1"/>
    <property type="molecule type" value="Genomic_DNA"/>
</dbReference>
<accession>A0A811UYA9</accession>
<gene>
    <name evidence="1" type="ORF">CCAP1982_LOCUS11149</name>
</gene>
<keyword evidence="2" id="KW-1185">Reference proteome</keyword>
<organism evidence="1 2">
    <name type="scientific">Ceratitis capitata</name>
    <name type="common">Mediterranean fruit fly</name>
    <name type="synonym">Tephritis capitata</name>
    <dbReference type="NCBI Taxonomy" id="7213"/>
    <lineage>
        <taxon>Eukaryota</taxon>
        <taxon>Metazoa</taxon>
        <taxon>Ecdysozoa</taxon>
        <taxon>Arthropoda</taxon>
        <taxon>Hexapoda</taxon>
        <taxon>Insecta</taxon>
        <taxon>Pterygota</taxon>
        <taxon>Neoptera</taxon>
        <taxon>Endopterygota</taxon>
        <taxon>Diptera</taxon>
        <taxon>Brachycera</taxon>
        <taxon>Muscomorpha</taxon>
        <taxon>Tephritoidea</taxon>
        <taxon>Tephritidae</taxon>
        <taxon>Ceratitis</taxon>
        <taxon>Ceratitis</taxon>
    </lineage>
</organism>
<reference evidence="1" key="1">
    <citation type="submission" date="2020-11" db="EMBL/GenBank/DDBJ databases">
        <authorList>
            <person name="Whitehead M."/>
        </authorList>
    </citation>
    <scope>NUCLEOTIDE SEQUENCE</scope>
    <source>
        <strain evidence="1">EGII</strain>
    </source>
</reference>
<evidence type="ECO:0000313" key="1">
    <source>
        <dbReference type="EMBL" id="CAD7002666.1"/>
    </source>
</evidence>